<evidence type="ECO:0000313" key="3">
    <source>
        <dbReference type="EMBL" id="EMC99989.1"/>
    </source>
</evidence>
<dbReference type="PRINTS" id="PR01217">
    <property type="entry name" value="PRICHEXTENSN"/>
</dbReference>
<sequence>MNMPPGFDRLQMDGGAASDRSPSTLSSPPSTPQNHDTIRVAHPAPSHAGPLSGEGVAYSAGVSAHASNVSNTGTHAHNGQALQPAAALNNGSTSEKPKRQRKKKEVGPDGKPVDDGKPKERKPRKPREPKDKTASNASPATGPRKKQKLDDKITHDIVASSRQPTLTEMVNGFQQPNPPVNTPSIPPQIQHRTSLPPPLSNPPTTRPTSSGQNYDPVRGYDPVRAATMEAAQQQQRQAHRNASISNGPPLTHLSSTMNRASASPSIASLIDPPSANFLSTAQLPPTYSPQTNMQQPPPFVPSQPQSPTPKYLPPAVAPSFSHPAKPRSPPPPSPPMVQAAVPASLDGAMDVDLVCDVTKPEVEEVKVAPSKSSSSAPTPKAARPTPPPAPKGTGSGLLSKSNLFGGPSEGDTTESPGVTIDFRITLDTKGGNTINIAQEIAKRYGHDALNPRAAAHRDQMRKLLSASNQQDGGSADDMSVDLVSEAGDDSNVEMGGMDDEKSGTGADKPVRKRRKKIEEYDKEDDFIDDTELAWQEQAAVAKDGFFVYSGPLVPEGTTANVESAAPSGRGRGRGRGSRGGRAAGAAAGTTHASLAAEKANKDAAASPVGQAKRARARRATGAPRKPRATKAVVEADREMKKTELEERRMRQQQQTPLQNMPPRAGGLNGASMPLLPIASSMSASTATPQHGHGGPQGTPA</sequence>
<feature type="compositionally biased region" description="Basic residues" evidence="1">
    <location>
        <begin position="612"/>
        <end position="628"/>
    </location>
</feature>
<feature type="compositionally biased region" description="Polar residues" evidence="1">
    <location>
        <begin position="243"/>
        <end position="266"/>
    </location>
</feature>
<feature type="region of interest" description="Disordered" evidence="1">
    <location>
        <begin position="363"/>
        <end position="417"/>
    </location>
</feature>
<evidence type="ECO:0000259" key="2">
    <source>
        <dbReference type="Pfam" id="PF08729"/>
    </source>
</evidence>
<dbReference type="EMBL" id="KB445551">
    <property type="protein sequence ID" value="EMC99989.1"/>
    <property type="molecule type" value="Genomic_DNA"/>
</dbReference>
<feature type="compositionally biased region" description="Pro residues" evidence="1">
    <location>
        <begin position="295"/>
        <end position="316"/>
    </location>
</feature>
<dbReference type="OMA" id="MDGDVPM"/>
<name>M2NKN6_BAUPA</name>
<dbReference type="HOGENOM" id="CLU_012566_0_0_1"/>
<feature type="compositionally biased region" description="Basic and acidic residues" evidence="1">
    <location>
        <begin position="105"/>
        <end position="118"/>
    </location>
</feature>
<evidence type="ECO:0000313" key="4">
    <source>
        <dbReference type="Proteomes" id="UP000011761"/>
    </source>
</evidence>
<feature type="compositionally biased region" description="Low complexity" evidence="1">
    <location>
        <begin position="224"/>
        <end position="242"/>
    </location>
</feature>
<dbReference type="Pfam" id="PF08729">
    <property type="entry name" value="HUN"/>
    <property type="match status" value="1"/>
</dbReference>
<proteinExistence type="predicted"/>
<feature type="compositionally biased region" description="Pro residues" evidence="1">
    <location>
        <begin position="195"/>
        <end position="205"/>
    </location>
</feature>
<organism evidence="3 4">
    <name type="scientific">Baudoinia panamericana (strain UAMH 10762)</name>
    <name type="common">Angels' share fungus</name>
    <name type="synonym">Baudoinia compniacensis (strain UAMH 10762)</name>
    <dbReference type="NCBI Taxonomy" id="717646"/>
    <lineage>
        <taxon>Eukaryota</taxon>
        <taxon>Fungi</taxon>
        <taxon>Dikarya</taxon>
        <taxon>Ascomycota</taxon>
        <taxon>Pezizomycotina</taxon>
        <taxon>Dothideomycetes</taxon>
        <taxon>Dothideomycetidae</taxon>
        <taxon>Mycosphaerellales</taxon>
        <taxon>Teratosphaeriaceae</taxon>
        <taxon>Baudoinia</taxon>
    </lineage>
</organism>
<dbReference type="RefSeq" id="XP_007673427.1">
    <property type="nucleotide sequence ID" value="XM_007675237.1"/>
</dbReference>
<accession>M2NKN6</accession>
<feature type="region of interest" description="Disordered" evidence="1">
    <location>
        <begin position="551"/>
        <end position="700"/>
    </location>
</feature>
<reference evidence="3 4" key="1">
    <citation type="journal article" date="2012" name="PLoS Pathog.">
        <title>Diverse lifestyles and strategies of plant pathogenesis encoded in the genomes of eighteen Dothideomycetes fungi.</title>
        <authorList>
            <person name="Ohm R.A."/>
            <person name="Feau N."/>
            <person name="Henrissat B."/>
            <person name="Schoch C.L."/>
            <person name="Horwitz B.A."/>
            <person name="Barry K.W."/>
            <person name="Condon B.J."/>
            <person name="Copeland A.C."/>
            <person name="Dhillon B."/>
            <person name="Glaser F."/>
            <person name="Hesse C.N."/>
            <person name="Kosti I."/>
            <person name="LaButti K."/>
            <person name="Lindquist E.A."/>
            <person name="Lucas S."/>
            <person name="Salamov A.A."/>
            <person name="Bradshaw R.E."/>
            <person name="Ciuffetti L."/>
            <person name="Hamelin R.C."/>
            <person name="Kema G.H.J."/>
            <person name="Lawrence C."/>
            <person name="Scott J.A."/>
            <person name="Spatafora J.W."/>
            <person name="Turgeon B.G."/>
            <person name="de Wit P.J.G.M."/>
            <person name="Zhong S."/>
            <person name="Goodwin S.B."/>
            <person name="Grigoriev I.V."/>
        </authorList>
    </citation>
    <scope>NUCLEOTIDE SEQUENCE [LARGE SCALE GENOMIC DNA]</scope>
    <source>
        <strain evidence="3 4">UAMH 10762</strain>
    </source>
</reference>
<feature type="region of interest" description="Disordered" evidence="1">
    <location>
        <begin position="1"/>
        <end position="55"/>
    </location>
</feature>
<feature type="region of interest" description="Disordered" evidence="1">
    <location>
        <begin position="67"/>
        <end position="344"/>
    </location>
</feature>
<dbReference type="GeneID" id="19108189"/>
<feature type="compositionally biased region" description="Basic and acidic residues" evidence="1">
    <location>
        <begin position="633"/>
        <end position="649"/>
    </location>
</feature>
<keyword evidence="4" id="KW-1185">Reference proteome</keyword>
<feature type="compositionally biased region" description="Polar residues" evidence="1">
    <location>
        <begin position="67"/>
        <end position="81"/>
    </location>
</feature>
<dbReference type="InterPro" id="IPR014840">
    <property type="entry name" value="HRD"/>
</dbReference>
<feature type="compositionally biased region" description="Polar residues" evidence="1">
    <location>
        <begin position="160"/>
        <end position="174"/>
    </location>
</feature>
<feature type="domain" description="Hpc2-related" evidence="2">
    <location>
        <begin position="512"/>
        <end position="552"/>
    </location>
</feature>
<dbReference type="Proteomes" id="UP000011761">
    <property type="component" value="Unassembled WGS sequence"/>
</dbReference>
<evidence type="ECO:0000256" key="1">
    <source>
        <dbReference type="SAM" id="MobiDB-lite"/>
    </source>
</evidence>
<feature type="compositionally biased region" description="Pro residues" evidence="1">
    <location>
        <begin position="176"/>
        <end position="186"/>
    </location>
</feature>
<dbReference type="OrthoDB" id="5576775at2759"/>
<feature type="region of interest" description="Disordered" evidence="1">
    <location>
        <begin position="448"/>
        <end position="522"/>
    </location>
</feature>
<dbReference type="STRING" id="717646.M2NKN6"/>
<feature type="compositionally biased region" description="Polar residues" evidence="1">
    <location>
        <begin position="276"/>
        <end position="293"/>
    </location>
</feature>
<feature type="compositionally biased region" description="Gly residues" evidence="1">
    <location>
        <begin position="691"/>
        <end position="700"/>
    </location>
</feature>
<dbReference type="AlphaFoldDB" id="M2NKN6"/>
<dbReference type="KEGG" id="bcom:BAUCODRAFT_128665"/>
<protein>
    <recommendedName>
        <fullName evidence="2">Hpc2-related domain-containing protein</fullName>
    </recommendedName>
</protein>
<gene>
    <name evidence="3" type="ORF">BAUCODRAFT_128665</name>
</gene>
<dbReference type="eggNOG" id="ENOG502RG9A">
    <property type="taxonomic scope" value="Eukaryota"/>
</dbReference>
<feature type="compositionally biased region" description="Low complexity" evidence="1">
    <location>
        <begin position="583"/>
        <end position="606"/>
    </location>
</feature>
<feature type="compositionally biased region" description="Low complexity" evidence="1">
    <location>
        <begin position="367"/>
        <end position="383"/>
    </location>
</feature>
<feature type="compositionally biased region" description="Pro residues" evidence="1">
    <location>
        <begin position="326"/>
        <end position="335"/>
    </location>
</feature>